<keyword evidence="4 9" id="KW-0812">Transmembrane</keyword>
<dbReference type="PANTHER" id="PTHR11795:SF447">
    <property type="entry name" value="ABC TRANSPORTER PERMEASE PROTEIN"/>
    <property type="match status" value="1"/>
</dbReference>
<evidence type="ECO:0000256" key="7">
    <source>
        <dbReference type="ARBA" id="ARBA00023136"/>
    </source>
</evidence>
<evidence type="ECO:0000256" key="3">
    <source>
        <dbReference type="ARBA" id="ARBA00022475"/>
    </source>
</evidence>
<keyword evidence="5" id="KW-0029">Amino-acid transport</keyword>
<feature type="transmembrane region" description="Helical" evidence="9">
    <location>
        <begin position="136"/>
        <end position="160"/>
    </location>
</feature>
<dbReference type="GO" id="GO:0005886">
    <property type="term" value="C:plasma membrane"/>
    <property type="evidence" value="ECO:0007669"/>
    <property type="project" value="UniProtKB-SubCell"/>
</dbReference>
<evidence type="ECO:0000256" key="4">
    <source>
        <dbReference type="ARBA" id="ARBA00022692"/>
    </source>
</evidence>
<keyword evidence="6 9" id="KW-1133">Transmembrane helix</keyword>
<dbReference type="GO" id="GO:0022857">
    <property type="term" value="F:transmembrane transporter activity"/>
    <property type="evidence" value="ECO:0007669"/>
    <property type="project" value="InterPro"/>
</dbReference>
<evidence type="ECO:0000256" key="8">
    <source>
        <dbReference type="ARBA" id="ARBA00037998"/>
    </source>
</evidence>
<sequence length="292" mass="30412">MDVLIQIVASGLTLGAMYAVATIGLSLVYGSLNMLNMAHGAILTLGGYICYAAIVHAGLNPALALLAAAFVCALVGLLIYFSAALPLLRAENFETNIFIATIGIGSVIENLMLKGFGPYPIPQPLAVEGQVVIGNVHIPLQNVFILGVAIVLMVAVAILLQRTSAGRAIRATSMNREAAQLMGVRVGRVYAQVLALSGALAAVSGIMISSIATLTPVMGGDPMLKAFIVCVVAGLGNVYGAVIAAIALGLLEAATQYVLGVRWSFATLLLLVILVLIWRPYGLFGKQQVVRL</sequence>
<keyword evidence="7 9" id="KW-0472">Membrane</keyword>
<organism evidence="10 11">
    <name type="scientific">Mesorhizobium atlanticum</name>
    <dbReference type="NCBI Taxonomy" id="2233532"/>
    <lineage>
        <taxon>Bacteria</taxon>
        <taxon>Pseudomonadati</taxon>
        <taxon>Pseudomonadota</taxon>
        <taxon>Alphaproteobacteria</taxon>
        <taxon>Hyphomicrobiales</taxon>
        <taxon>Phyllobacteriaceae</taxon>
        <taxon>Mesorhizobium</taxon>
    </lineage>
</organism>
<dbReference type="Pfam" id="PF02653">
    <property type="entry name" value="BPD_transp_2"/>
    <property type="match status" value="1"/>
</dbReference>
<feature type="transmembrane region" description="Helical" evidence="9">
    <location>
        <begin position="226"/>
        <end position="251"/>
    </location>
</feature>
<comment type="similarity">
    <text evidence="8">Belongs to the binding-protein-dependent transport system permease family. LivHM subfamily.</text>
</comment>
<reference evidence="11" key="1">
    <citation type="submission" date="2018-06" db="EMBL/GenBank/DDBJ databases">
        <authorList>
            <person name="Helene L.C."/>
            <person name="Dall'Agnol R."/>
            <person name="Delamuta J.R."/>
            <person name="Hungria M."/>
        </authorList>
    </citation>
    <scope>NUCLEOTIDE SEQUENCE [LARGE SCALE GENOMIC DNA]</scope>
    <source>
        <strain evidence="11">CNPSo 3140</strain>
    </source>
</reference>
<evidence type="ECO:0000256" key="6">
    <source>
        <dbReference type="ARBA" id="ARBA00022989"/>
    </source>
</evidence>
<proteinExistence type="inferred from homology"/>
<dbReference type="CDD" id="cd06582">
    <property type="entry name" value="TM_PBP1_LivH_like"/>
    <property type="match status" value="1"/>
</dbReference>
<name>A0A330GJF5_9HYPH</name>
<reference evidence="10 11" key="2">
    <citation type="submission" date="2018-07" db="EMBL/GenBank/DDBJ databases">
        <title>Diversity of Mesorhizobium strains in Brazil.</title>
        <authorList>
            <person name="Helene L.C.F."/>
            <person name="Dall'Agnol R."/>
            <person name="Delamuta J.R.M."/>
            <person name="Hungria M."/>
        </authorList>
    </citation>
    <scope>NUCLEOTIDE SEQUENCE [LARGE SCALE GENOMIC DNA]</scope>
    <source>
        <strain evidence="10 11">CNPSo 3140</strain>
    </source>
</reference>
<dbReference type="OrthoDB" id="9807115at2"/>
<dbReference type="PANTHER" id="PTHR11795">
    <property type="entry name" value="BRANCHED-CHAIN AMINO ACID TRANSPORT SYSTEM PERMEASE PROTEIN LIVH"/>
    <property type="match status" value="1"/>
</dbReference>
<feature type="transmembrane region" description="Helical" evidence="9">
    <location>
        <begin position="189"/>
        <end position="214"/>
    </location>
</feature>
<keyword evidence="11" id="KW-1185">Reference proteome</keyword>
<comment type="caution">
    <text evidence="10">The sequence shown here is derived from an EMBL/GenBank/DDBJ whole genome shotgun (WGS) entry which is preliminary data.</text>
</comment>
<evidence type="ECO:0000313" key="10">
    <source>
        <dbReference type="EMBL" id="RAZ71652.1"/>
    </source>
</evidence>
<comment type="subcellular location">
    <subcellularLocation>
        <location evidence="1">Cell membrane</location>
        <topology evidence="1">Multi-pass membrane protein</topology>
    </subcellularLocation>
</comment>
<feature type="transmembrane region" description="Helical" evidence="9">
    <location>
        <begin position="263"/>
        <end position="281"/>
    </location>
</feature>
<evidence type="ECO:0000256" key="9">
    <source>
        <dbReference type="SAM" id="Phobius"/>
    </source>
</evidence>
<accession>A0A330GJF5</accession>
<dbReference type="RefSeq" id="WP_112131222.1">
    <property type="nucleotide sequence ID" value="NZ_QMBQ01000013.1"/>
</dbReference>
<evidence type="ECO:0000256" key="1">
    <source>
        <dbReference type="ARBA" id="ARBA00004651"/>
    </source>
</evidence>
<evidence type="ECO:0000313" key="11">
    <source>
        <dbReference type="Proteomes" id="UP000251956"/>
    </source>
</evidence>
<feature type="transmembrane region" description="Helical" evidence="9">
    <location>
        <begin position="65"/>
        <end position="85"/>
    </location>
</feature>
<feature type="transmembrane region" description="Helical" evidence="9">
    <location>
        <begin position="6"/>
        <end position="29"/>
    </location>
</feature>
<evidence type="ECO:0000256" key="2">
    <source>
        <dbReference type="ARBA" id="ARBA00022448"/>
    </source>
</evidence>
<evidence type="ECO:0000256" key="5">
    <source>
        <dbReference type="ARBA" id="ARBA00022970"/>
    </source>
</evidence>
<keyword evidence="2" id="KW-0813">Transport</keyword>
<feature type="transmembrane region" description="Helical" evidence="9">
    <location>
        <begin position="41"/>
        <end position="59"/>
    </location>
</feature>
<dbReference type="EMBL" id="QMBQ01000013">
    <property type="protein sequence ID" value="RAZ71652.1"/>
    <property type="molecule type" value="Genomic_DNA"/>
</dbReference>
<dbReference type="GO" id="GO:0006865">
    <property type="term" value="P:amino acid transport"/>
    <property type="evidence" value="ECO:0007669"/>
    <property type="project" value="UniProtKB-KW"/>
</dbReference>
<dbReference type="InterPro" id="IPR052157">
    <property type="entry name" value="BCAA_transport_permease"/>
</dbReference>
<keyword evidence="3" id="KW-1003">Cell membrane</keyword>
<dbReference type="InterPro" id="IPR001851">
    <property type="entry name" value="ABC_transp_permease"/>
</dbReference>
<dbReference type="AlphaFoldDB" id="A0A330GJF5"/>
<dbReference type="Proteomes" id="UP000251956">
    <property type="component" value="Unassembled WGS sequence"/>
</dbReference>
<protein>
    <submittedName>
        <fullName evidence="10">Branched-chain amino acid ABC transporter permease</fullName>
    </submittedName>
</protein>
<gene>
    <name evidence="10" type="ORF">DPM35_30640</name>
</gene>